<name>A0A8S0FQS4_ECOLX</name>
<proteinExistence type="predicted"/>
<dbReference type="EMBL" id="AP022360">
    <property type="protein sequence ID" value="BBU82736.1"/>
    <property type="molecule type" value="Genomic_DNA"/>
</dbReference>
<sequence>MNVFIAPKVPATAPAVVAGLGLAICLNIVEAHNGRIIAAHSPFGGLSITVELPLERDLQREV</sequence>
<protein>
    <recommendedName>
        <fullName evidence="3">Histidine kinase</fullName>
    </recommendedName>
</protein>
<dbReference type="AlphaFoldDB" id="A0A8S0FQS4"/>
<evidence type="ECO:0000313" key="2">
    <source>
        <dbReference type="Proteomes" id="UP000467488"/>
    </source>
</evidence>
<dbReference type="InterPro" id="IPR036890">
    <property type="entry name" value="HATPase_C_sf"/>
</dbReference>
<gene>
    <name evidence="1" type="ORF">EIMP300_41360</name>
</gene>
<dbReference type="SUPFAM" id="SSF55874">
    <property type="entry name" value="ATPase domain of HSP90 chaperone/DNA topoisomerase II/histidine kinase"/>
    <property type="match status" value="1"/>
</dbReference>
<evidence type="ECO:0008006" key="3">
    <source>
        <dbReference type="Google" id="ProtNLM"/>
    </source>
</evidence>
<dbReference type="Proteomes" id="UP000467488">
    <property type="component" value="Chromosome"/>
</dbReference>
<reference evidence="1 2" key="1">
    <citation type="submission" date="2020-01" db="EMBL/GenBank/DDBJ databases">
        <title>Dynamics of blaIMP-6 dissemination in carbapenem resistant Enterobacteriacea isolated from regional surveillance in Osaka, Japan.</title>
        <authorList>
            <person name="Abe R."/>
            <person name="Akeda Y."/>
            <person name="Sugawara Y."/>
            <person name="Yamamoto N."/>
            <person name="Tomono K."/>
            <person name="Takeuchi D."/>
            <person name="Kawahara R."/>
            <person name="Hamada S."/>
        </authorList>
    </citation>
    <scope>NUCLEOTIDE SEQUENCE [LARGE SCALE GENOMIC DNA]</scope>
    <source>
        <strain evidence="1 2">E300</strain>
    </source>
</reference>
<evidence type="ECO:0000313" key="1">
    <source>
        <dbReference type="EMBL" id="BBU82736.1"/>
    </source>
</evidence>
<organism evidence="1 2">
    <name type="scientific">Escherichia coli</name>
    <dbReference type="NCBI Taxonomy" id="562"/>
    <lineage>
        <taxon>Bacteria</taxon>
        <taxon>Pseudomonadati</taxon>
        <taxon>Pseudomonadota</taxon>
        <taxon>Gammaproteobacteria</taxon>
        <taxon>Enterobacterales</taxon>
        <taxon>Enterobacteriaceae</taxon>
        <taxon>Escherichia</taxon>
    </lineage>
</organism>
<dbReference type="Gene3D" id="3.30.565.10">
    <property type="entry name" value="Histidine kinase-like ATPase, C-terminal domain"/>
    <property type="match status" value="1"/>
</dbReference>
<accession>A0A8S0FQS4</accession>